<dbReference type="PANTHER" id="PTHR45138">
    <property type="entry name" value="REGULATORY COMPONENTS OF SENSORY TRANSDUCTION SYSTEM"/>
    <property type="match status" value="1"/>
</dbReference>
<keyword evidence="4" id="KW-0812">Transmembrane</keyword>
<dbReference type="SUPFAM" id="SSF55073">
    <property type="entry name" value="Nucleotide cyclase"/>
    <property type="match status" value="1"/>
</dbReference>
<proteinExistence type="predicted"/>
<keyword evidence="4" id="KW-1133">Transmembrane helix</keyword>
<name>A0ABS3ZCB7_9GAMM</name>
<dbReference type="PROSITE" id="PS50887">
    <property type="entry name" value="GGDEF"/>
    <property type="match status" value="1"/>
</dbReference>
<dbReference type="NCBIfam" id="TIGR00254">
    <property type="entry name" value="GGDEF"/>
    <property type="match status" value="1"/>
</dbReference>
<keyword evidence="4" id="KW-0472">Membrane</keyword>
<gene>
    <name evidence="6" type="ORF">H9C73_11385</name>
</gene>
<dbReference type="Proteomes" id="UP000810171">
    <property type="component" value="Unassembled WGS sequence"/>
</dbReference>
<dbReference type="PANTHER" id="PTHR45138:SF9">
    <property type="entry name" value="DIGUANYLATE CYCLASE DGCM-RELATED"/>
    <property type="match status" value="1"/>
</dbReference>
<dbReference type="InterPro" id="IPR050469">
    <property type="entry name" value="Diguanylate_Cyclase"/>
</dbReference>
<dbReference type="Gene3D" id="3.30.70.270">
    <property type="match status" value="1"/>
</dbReference>
<dbReference type="EMBL" id="JACVEW010000017">
    <property type="protein sequence ID" value="MBP0049341.1"/>
    <property type="molecule type" value="Genomic_DNA"/>
</dbReference>
<feature type="transmembrane region" description="Helical" evidence="4">
    <location>
        <begin position="158"/>
        <end position="182"/>
    </location>
</feature>
<evidence type="ECO:0000256" key="2">
    <source>
        <dbReference type="ARBA" id="ARBA00034247"/>
    </source>
</evidence>
<dbReference type="InterPro" id="IPR043128">
    <property type="entry name" value="Rev_trsase/Diguanyl_cyclase"/>
</dbReference>
<evidence type="ECO:0000256" key="1">
    <source>
        <dbReference type="ARBA" id="ARBA00012528"/>
    </source>
</evidence>
<feature type="region of interest" description="Disordered" evidence="3">
    <location>
        <begin position="400"/>
        <end position="426"/>
    </location>
</feature>
<sequence length="426" mass="47726">MLLRFIFLILPLFILPVPLLLEPWLTALGDAEKMLAGTLPALLAVVVVLLGLGLKHYRAVWLSLHLLLVGSVLQLLAAQPDENPARYTALLLASASLPLLQLLLLMLPERHLLSRYGLRRLILLFGPYATLLLLWHYAPLMLTEWLFTLPPSLLEYTFAGFTLSHGALAWNALLVFLCLGFVKYRPVDTVITIALTVAMLIGLSRPDTPLIGNSYHLLAQLMLVGTLIHHGYSMAFLDTLTGVPGRRALEHLLHSPGRRYVVAMLDIDHFKQFNDRYGHDTGDQVLRMVATQLSSVKAGGRLFRYGGEEFTIVFRGKQEGEALLALEQVRERVANYPLAIRDQGRPKDDTAGRQKRHNKEARKTVNVTISIGACENEPGETPEQVIKRADKALYLAKEQGRNCVRTGRERPRSRRRSRSDFAREAG</sequence>
<comment type="caution">
    <text evidence="6">The sequence shown here is derived from an EMBL/GenBank/DDBJ whole genome shotgun (WGS) entry which is preliminary data.</text>
</comment>
<feature type="transmembrane region" description="Helical" evidence="4">
    <location>
        <begin position="89"/>
        <end position="108"/>
    </location>
</feature>
<evidence type="ECO:0000259" key="5">
    <source>
        <dbReference type="PROSITE" id="PS50887"/>
    </source>
</evidence>
<organism evidence="6 7">
    <name type="scientific">Marinobacterium alkalitolerans</name>
    <dbReference type="NCBI Taxonomy" id="1542925"/>
    <lineage>
        <taxon>Bacteria</taxon>
        <taxon>Pseudomonadati</taxon>
        <taxon>Pseudomonadota</taxon>
        <taxon>Gammaproteobacteria</taxon>
        <taxon>Oceanospirillales</taxon>
        <taxon>Oceanospirillaceae</taxon>
        <taxon>Marinobacterium</taxon>
    </lineage>
</organism>
<feature type="region of interest" description="Disordered" evidence="3">
    <location>
        <begin position="340"/>
        <end position="364"/>
    </location>
</feature>
<dbReference type="InterPro" id="IPR000160">
    <property type="entry name" value="GGDEF_dom"/>
</dbReference>
<comment type="catalytic activity">
    <reaction evidence="2">
        <text>2 GTP = 3',3'-c-di-GMP + 2 diphosphate</text>
        <dbReference type="Rhea" id="RHEA:24898"/>
        <dbReference type="ChEBI" id="CHEBI:33019"/>
        <dbReference type="ChEBI" id="CHEBI:37565"/>
        <dbReference type="ChEBI" id="CHEBI:58805"/>
        <dbReference type="EC" id="2.7.7.65"/>
    </reaction>
</comment>
<evidence type="ECO:0000313" key="7">
    <source>
        <dbReference type="Proteomes" id="UP000810171"/>
    </source>
</evidence>
<reference evidence="6 7" key="1">
    <citation type="submission" date="2020-09" db="EMBL/GenBank/DDBJ databases">
        <authorList>
            <person name="Tanuku N.R.S."/>
        </authorList>
    </citation>
    <scope>NUCLEOTIDE SEQUENCE [LARGE SCALE GENOMIC DNA]</scope>
    <source>
        <strain evidence="6 7">AK62</strain>
    </source>
</reference>
<evidence type="ECO:0000256" key="3">
    <source>
        <dbReference type="SAM" id="MobiDB-lite"/>
    </source>
</evidence>
<protein>
    <recommendedName>
        <fullName evidence="1">diguanylate cyclase</fullName>
        <ecNumber evidence="1">2.7.7.65</ecNumber>
    </recommendedName>
</protein>
<dbReference type="CDD" id="cd01949">
    <property type="entry name" value="GGDEF"/>
    <property type="match status" value="1"/>
</dbReference>
<feature type="compositionally biased region" description="Basic and acidic residues" evidence="3">
    <location>
        <begin position="342"/>
        <end position="352"/>
    </location>
</feature>
<feature type="domain" description="GGDEF" evidence="5">
    <location>
        <begin position="258"/>
        <end position="409"/>
    </location>
</feature>
<feature type="transmembrane region" description="Helical" evidence="4">
    <location>
        <begin position="217"/>
        <end position="237"/>
    </location>
</feature>
<accession>A0ABS3ZCB7</accession>
<evidence type="ECO:0000313" key="6">
    <source>
        <dbReference type="EMBL" id="MBP0049341.1"/>
    </source>
</evidence>
<dbReference type="EC" id="2.7.7.65" evidence="1"/>
<dbReference type="SMART" id="SM00267">
    <property type="entry name" value="GGDEF"/>
    <property type="match status" value="1"/>
</dbReference>
<feature type="transmembrane region" description="Helical" evidence="4">
    <location>
        <begin position="59"/>
        <end position="77"/>
    </location>
</feature>
<feature type="transmembrane region" description="Helical" evidence="4">
    <location>
        <begin position="189"/>
        <end position="205"/>
    </location>
</feature>
<feature type="transmembrane region" description="Helical" evidence="4">
    <location>
        <begin position="35"/>
        <end position="52"/>
    </location>
</feature>
<keyword evidence="7" id="KW-1185">Reference proteome</keyword>
<evidence type="ECO:0000256" key="4">
    <source>
        <dbReference type="SAM" id="Phobius"/>
    </source>
</evidence>
<dbReference type="RefSeq" id="WP_209287953.1">
    <property type="nucleotide sequence ID" value="NZ_JACVEW010000017.1"/>
</dbReference>
<feature type="transmembrane region" description="Helical" evidence="4">
    <location>
        <begin position="120"/>
        <end position="138"/>
    </location>
</feature>
<dbReference type="InterPro" id="IPR029787">
    <property type="entry name" value="Nucleotide_cyclase"/>
</dbReference>
<dbReference type="Pfam" id="PF00990">
    <property type="entry name" value="GGDEF"/>
    <property type="match status" value="2"/>
</dbReference>